<dbReference type="InterPro" id="IPR001509">
    <property type="entry name" value="Epimerase_deHydtase"/>
</dbReference>
<dbReference type="InterPro" id="IPR051783">
    <property type="entry name" value="NAD(P)-dependent_oxidoreduct"/>
</dbReference>
<dbReference type="Gene3D" id="3.40.50.720">
    <property type="entry name" value="NAD(P)-binding Rossmann-like Domain"/>
    <property type="match status" value="1"/>
</dbReference>
<dbReference type="GO" id="GO:0004029">
    <property type="term" value="F:aldehyde dehydrogenase (NAD+) activity"/>
    <property type="evidence" value="ECO:0007669"/>
    <property type="project" value="TreeGrafter"/>
</dbReference>
<sequence length="252" mass="27791">MDILITGASSALGRAVAAELADGHKLRLFDGTPVDAADNARSIEGELTDPEVVWEAVRGVDAILHLGEPPPALPTDGLARDEVLLDHATRGTHVLFSAAVDAGVQRFVFGSTLEVFDDYPDDVYISENWKPLPSTRMEVMSRYLGEGICRCFVRDNRIGVTVLRLGRLVLEEEVEDVEEGDLMWVDRRDAASAFACALRRDTCQAVTWSDRWGLFHICAPIHNGKFLIAAAEKMGYAPERSFARHWRPTAGD</sequence>
<dbReference type="SUPFAM" id="SSF51735">
    <property type="entry name" value="NAD(P)-binding Rossmann-fold domains"/>
    <property type="match status" value="1"/>
</dbReference>
<name>A0A382UU81_9ZZZZ</name>
<dbReference type="PANTHER" id="PTHR48079:SF6">
    <property type="entry name" value="NAD(P)-BINDING DOMAIN-CONTAINING PROTEIN-RELATED"/>
    <property type="match status" value="1"/>
</dbReference>
<dbReference type="InterPro" id="IPR036291">
    <property type="entry name" value="NAD(P)-bd_dom_sf"/>
</dbReference>
<gene>
    <name evidence="2" type="ORF">METZ01_LOCUS390667</name>
</gene>
<dbReference type="AlphaFoldDB" id="A0A382UU81"/>
<proteinExistence type="predicted"/>
<dbReference type="GO" id="GO:0005737">
    <property type="term" value="C:cytoplasm"/>
    <property type="evidence" value="ECO:0007669"/>
    <property type="project" value="TreeGrafter"/>
</dbReference>
<protein>
    <recommendedName>
        <fullName evidence="1">NAD-dependent epimerase/dehydratase domain-containing protein</fullName>
    </recommendedName>
</protein>
<reference evidence="2" key="1">
    <citation type="submission" date="2018-05" db="EMBL/GenBank/DDBJ databases">
        <authorList>
            <person name="Lanie J.A."/>
            <person name="Ng W.-L."/>
            <person name="Kazmierczak K.M."/>
            <person name="Andrzejewski T.M."/>
            <person name="Davidsen T.M."/>
            <person name="Wayne K.J."/>
            <person name="Tettelin H."/>
            <person name="Glass J.I."/>
            <person name="Rusch D."/>
            <person name="Podicherti R."/>
            <person name="Tsui H.-C.T."/>
            <person name="Winkler M.E."/>
        </authorList>
    </citation>
    <scope>NUCLEOTIDE SEQUENCE</scope>
</reference>
<organism evidence="2">
    <name type="scientific">marine metagenome</name>
    <dbReference type="NCBI Taxonomy" id="408172"/>
    <lineage>
        <taxon>unclassified sequences</taxon>
        <taxon>metagenomes</taxon>
        <taxon>ecological metagenomes</taxon>
    </lineage>
</organism>
<accession>A0A382UU81</accession>
<dbReference type="EMBL" id="UINC01146849">
    <property type="protein sequence ID" value="SVD37813.1"/>
    <property type="molecule type" value="Genomic_DNA"/>
</dbReference>
<dbReference type="PANTHER" id="PTHR48079">
    <property type="entry name" value="PROTEIN YEEZ"/>
    <property type="match status" value="1"/>
</dbReference>
<evidence type="ECO:0000313" key="2">
    <source>
        <dbReference type="EMBL" id="SVD37813.1"/>
    </source>
</evidence>
<feature type="domain" description="NAD-dependent epimerase/dehydratase" evidence="1">
    <location>
        <begin position="3"/>
        <end position="170"/>
    </location>
</feature>
<evidence type="ECO:0000259" key="1">
    <source>
        <dbReference type="Pfam" id="PF01370"/>
    </source>
</evidence>
<dbReference type="Pfam" id="PF01370">
    <property type="entry name" value="Epimerase"/>
    <property type="match status" value="1"/>
</dbReference>